<proteinExistence type="predicted"/>
<name>A0A9P6NQA9_9BASI</name>
<dbReference type="PANTHER" id="PTHR31912">
    <property type="entry name" value="IP13529P"/>
    <property type="match status" value="1"/>
</dbReference>
<accession>A0A9P6NQA9</accession>
<evidence type="ECO:0000313" key="1">
    <source>
        <dbReference type="EMBL" id="KAG0151406.1"/>
    </source>
</evidence>
<comment type="caution">
    <text evidence="1">The sequence shown here is derived from an EMBL/GenBank/DDBJ whole genome shotgun (WGS) entry which is preliminary data.</text>
</comment>
<feature type="non-terminal residue" evidence="1">
    <location>
        <position position="1"/>
    </location>
</feature>
<protein>
    <submittedName>
        <fullName evidence="1">Uncharacterized protein</fullName>
    </submittedName>
</protein>
<gene>
    <name evidence="1" type="ORF">CROQUDRAFT_13953</name>
</gene>
<dbReference type="PANTHER" id="PTHR31912:SF34">
    <property type="entry name" value="NOTOCHORD-RELATED PROTEIN"/>
    <property type="match status" value="1"/>
</dbReference>
<sequence>PVPKLWCTQANGAIIHHVPIALYSDDTSRNQSKKWNKHMSYYFQLVDLHPK</sequence>
<dbReference type="Proteomes" id="UP000886653">
    <property type="component" value="Unassembled WGS sequence"/>
</dbReference>
<organism evidence="1 2">
    <name type="scientific">Cronartium quercuum f. sp. fusiforme G11</name>
    <dbReference type="NCBI Taxonomy" id="708437"/>
    <lineage>
        <taxon>Eukaryota</taxon>
        <taxon>Fungi</taxon>
        <taxon>Dikarya</taxon>
        <taxon>Basidiomycota</taxon>
        <taxon>Pucciniomycotina</taxon>
        <taxon>Pucciniomycetes</taxon>
        <taxon>Pucciniales</taxon>
        <taxon>Coleosporiaceae</taxon>
        <taxon>Cronartium</taxon>
    </lineage>
</organism>
<dbReference type="OrthoDB" id="2504314at2759"/>
<feature type="non-terminal residue" evidence="1">
    <location>
        <position position="51"/>
    </location>
</feature>
<dbReference type="EMBL" id="MU167213">
    <property type="protein sequence ID" value="KAG0151406.1"/>
    <property type="molecule type" value="Genomic_DNA"/>
</dbReference>
<reference evidence="1" key="1">
    <citation type="submission" date="2013-11" db="EMBL/GenBank/DDBJ databases">
        <title>Genome sequence of the fusiform rust pathogen reveals effectors for host alternation and coevolution with pine.</title>
        <authorList>
            <consortium name="DOE Joint Genome Institute"/>
            <person name="Smith K."/>
            <person name="Pendleton A."/>
            <person name="Kubisiak T."/>
            <person name="Anderson C."/>
            <person name="Salamov A."/>
            <person name="Aerts A."/>
            <person name="Riley R."/>
            <person name="Clum A."/>
            <person name="Lindquist E."/>
            <person name="Ence D."/>
            <person name="Campbell M."/>
            <person name="Kronenberg Z."/>
            <person name="Feau N."/>
            <person name="Dhillon B."/>
            <person name="Hamelin R."/>
            <person name="Burleigh J."/>
            <person name="Smith J."/>
            <person name="Yandell M."/>
            <person name="Nelson C."/>
            <person name="Grigoriev I."/>
            <person name="Davis J."/>
        </authorList>
    </citation>
    <scope>NUCLEOTIDE SEQUENCE</scope>
    <source>
        <strain evidence="1">G11</strain>
    </source>
</reference>
<keyword evidence="2" id="KW-1185">Reference proteome</keyword>
<evidence type="ECO:0000313" key="2">
    <source>
        <dbReference type="Proteomes" id="UP000886653"/>
    </source>
</evidence>
<dbReference type="AlphaFoldDB" id="A0A9P6NQA9"/>